<organism evidence="5 6">
    <name type="scientific">Clarias magur</name>
    <name type="common">Asian catfish</name>
    <name type="synonym">Macropteronotus magur</name>
    <dbReference type="NCBI Taxonomy" id="1594786"/>
    <lineage>
        <taxon>Eukaryota</taxon>
        <taxon>Metazoa</taxon>
        <taxon>Chordata</taxon>
        <taxon>Craniata</taxon>
        <taxon>Vertebrata</taxon>
        <taxon>Euteleostomi</taxon>
        <taxon>Actinopterygii</taxon>
        <taxon>Neopterygii</taxon>
        <taxon>Teleostei</taxon>
        <taxon>Ostariophysi</taxon>
        <taxon>Siluriformes</taxon>
        <taxon>Clariidae</taxon>
        <taxon>Clarias</taxon>
    </lineage>
</organism>
<dbReference type="Gene3D" id="2.60.40.4100">
    <property type="entry name" value="Zona pellucida, ZP-C domain"/>
    <property type="match status" value="1"/>
</dbReference>
<feature type="compositionally biased region" description="Basic and acidic residues" evidence="3">
    <location>
        <begin position="291"/>
        <end position="304"/>
    </location>
</feature>
<dbReference type="InterPro" id="IPR042235">
    <property type="entry name" value="ZP-C_dom"/>
</dbReference>
<dbReference type="EMBL" id="QNUK01000612">
    <property type="protein sequence ID" value="KAF5891147.1"/>
    <property type="molecule type" value="Genomic_DNA"/>
</dbReference>
<keyword evidence="2" id="KW-0165">Cleavage on pair of basic residues</keyword>
<dbReference type="PANTHER" id="PTHR11576:SF2">
    <property type="entry name" value="ZONA PELLUCIDA SPERM-BINDING PROTEIN 3"/>
    <property type="match status" value="1"/>
</dbReference>
<dbReference type="GO" id="GO:0035803">
    <property type="term" value="P:egg coat formation"/>
    <property type="evidence" value="ECO:0007669"/>
    <property type="project" value="UniProtKB-UniRule"/>
</dbReference>
<comment type="domain">
    <text evidence="2">The ZP domain is involved in the polymerization of the ZP proteins to form the zona pellucida.</text>
</comment>
<keyword evidence="2" id="KW-0964">Secreted</keyword>
<dbReference type="PROSITE" id="PS51034">
    <property type="entry name" value="ZP_2"/>
    <property type="match status" value="1"/>
</dbReference>
<accession>A0A8J4U1H2</accession>
<feature type="region of interest" description="Disordered" evidence="3">
    <location>
        <begin position="270"/>
        <end position="304"/>
    </location>
</feature>
<dbReference type="AlphaFoldDB" id="A0A8J4U1H2"/>
<dbReference type="GO" id="GO:0007339">
    <property type="term" value="P:binding of sperm to zona pellucida"/>
    <property type="evidence" value="ECO:0007669"/>
    <property type="project" value="UniProtKB-UniRule"/>
</dbReference>
<gene>
    <name evidence="5" type="ORF">DAT39_019152</name>
</gene>
<dbReference type="OrthoDB" id="8880842at2759"/>
<dbReference type="PANTHER" id="PTHR11576">
    <property type="entry name" value="ZONA PELLUCIDA SPERM-BINDING PROTEIN 3"/>
    <property type="match status" value="1"/>
</dbReference>
<comment type="function">
    <text evidence="2">Component of the zona pellucida, an extracellular matrix surrounding oocytes which mediates sperm binding, induction of the acrosome reaction and prevents post-fertilization polyspermy. The zona pellucida is composed of 3 to 4 glycoproteins, ZP1, ZP2, ZP3, and ZP4. ZP3 is essential for sperm binding and zona matrix formation.</text>
</comment>
<evidence type="ECO:0000256" key="1">
    <source>
        <dbReference type="ARBA" id="ARBA00023157"/>
    </source>
</evidence>
<dbReference type="FunFam" id="2.60.40.4100:FF:000002">
    <property type="entry name" value="Zona pellucida sperm-binding protein 3"/>
    <property type="match status" value="1"/>
</dbReference>
<comment type="caution">
    <text evidence="5">The sequence shown here is derived from an EMBL/GenBank/DDBJ whole genome shotgun (WGS) entry which is preliminary data.</text>
</comment>
<dbReference type="GO" id="GO:0032190">
    <property type="term" value="F:acrosin binding"/>
    <property type="evidence" value="ECO:0007669"/>
    <property type="project" value="TreeGrafter"/>
</dbReference>
<dbReference type="GO" id="GO:0035805">
    <property type="term" value="C:egg coat"/>
    <property type="evidence" value="ECO:0007669"/>
    <property type="project" value="UniProtKB-SubCell"/>
</dbReference>
<dbReference type="GO" id="GO:0035804">
    <property type="term" value="F:structural constituent of egg coat"/>
    <property type="evidence" value="ECO:0007669"/>
    <property type="project" value="UniProtKB-UniRule"/>
</dbReference>
<comment type="similarity">
    <text evidence="2">Belongs to the ZP domain family. ZPC subfamily.</text>
</comment>
<name>A0A8J4U1H2_CLAMG</name>
<dbReference type="Pfam" id="PF00100">
    <property type="entry name" value="Zona_pellucida"/>
    <property type="match status" value="1"/>
</dbReference>
<dbReference type="Gene3D" id="2.60.40.3210">
    <property type="entry name" value="Zona pellucida, ZP-N domain"/>
    <property type="match status" value="1"/>
</dbReference>
<dbReference type="SMART" id="SM00241">
    <property type="entry name" value="ZP"/>
    <property type="match status" value="1"/>
</dbReference>
<keyword evidence="2" id="KW-0272">Extracellular matrix</keyword>
<evidence type="ECO:0000313" key="5">
    <source>
        <dbReference type="EMBL" id="KAF5891147.1"/>
    </source>
</evidence>
<feature type="compositionally biased region" description="Polar residues" evidence="3">
    <location>
        <begin position="270"/>
        <end position="286"/>
    </location>
</feature>
<protein>
    <recommendedName>
        <fullName evidence="2">Zona pellucida sperm-binding protein 3</fullName>
    </recommendedName>
</protein>
<comment type="subcellular location">
    <subcellularLocation>
        <location evidence="2">Zona pellucida</location>
    </subcellularLocation>
    <subcellularLocation>
        <location evidence="2">Cell membrane</location>
        <topology evidence="2">Single-pass type I membrane protein</topology>
    </subcellularLocation>
</comment>
<evidence type="ECO:0000256" key="3">
    <source>
        <dbReference type="SAM" id="MobiDB-lite"/>
    </source>
</evidence>
<feature type="domain" description="ZP" evidence="4">
    <location>
        <begin position="1"/>
        <end position="249"/>
    </location>
</feature>
<keyword evidence="2" id="KW-0732">Signal</keyword>
<keyword evidence="1 2" id="KW-1015">Disulfide bond</keyword>
<dbReference type="InterPro" id="IPR001507">
    <property type="entry name" value="ZP_dom"/>
</dbReference>
<dbReference type="GO" id="GO:0005886">
    <property type="term" value="C:plasma membrane"/>
    <property type="evidence" value="ECO:0007669"/>
    <property type="project" value="UniProtKB-SubCell"/>
</dbReference>
<dbReference type="InterPro" id="IPR055355">
    <property type="entry name" value="ZP-C"/>
</dbReference>
<keyword evidence="6" id="KW-1185">Reference proteome</keyword>
<dbReference type="GO" id="GO:2000344">
    <property type="term" value="P:positive regulation of acrosome reaction"/>
    <property type="evidence" value="ECO:0007669"/>
    <property type="project" value="UniProtKB-UniRule"/>
</dbReference>
<keyword evidence="2" id="KW-1003">Cell membrane</keyword>
<reference evidence="5" key="1">
    <citation type="submission" date="2020-07" db="EMBL/GenBank/DDBJ databases">
        <title>Clarias magur genome sequencing, assembly and annotation.</title>
        <authorList>
            <person name="Kushwaha B."/>
            <person name="Kumar R."/>
            <person name="Das P."/>
            <person name="Joshi C.G."/>
            <person name="Kumar D."/>
            <person name="Nagpure N.S."/>
            <person name="Pandey M."/>
            <person name="Agarwal S."/>
            <person name="Srivastava S."/>
            <person name="Singh M."/>
            <person name="Sahoo L."/>
            <person name="Jayasankar P."/>
            <person name="Meher P.K."/>
            <person name="Koringa P.G."/>
            <person name="Iquebal M.A."/>
            <person name="Das S.P."/>
            <person name="Bit A."/>
            <person name="Patnaik S."/>
            <person name="Patel N."/>
            <person name="Shah T.M."/>
            <person name="Hinsu A."/>
            <person name="Jena J.K."/>
        </authorList>
    </citation>
    <scope>NUCLEOTIDE SEQUENCE</scope>
    <source>
        <strain evidence="5">CIFAMagur01</strain>
        <tissue evidence="5">Testis</tissue>
    </source>
</reference>
<dbReference type="Proteomes" id="UP000727407">
    <property type="component" value="Unassembled WGS sequence"/>
</dbReference>
<proteinExistence type="inferred from homology"/>
<evidence type="ECO:0000259" key="4">
    <source>
        <dbReference type="PROSITE" id="PS51034"/>
    </source>
</evidence>
<evidence type="ECO:0000256" key="2">
    <source>
        <dbReference type="RuleBase" id="RU367066"/>
    </source>
</evidence>
<comment type="PTM">
    <text evidence="2">Proteolytically cleaved before the transmembrane segment to yield the secreted ectodomain incorporated in the zona pellucida.</text>
</comment>
<keyword evidence="2" id="KW-0472">Membrane</keyword>
<sequence length="459" mass="50207">MSITQSAGDAEAHHVSSPLKDEHVSVAGWQTFPRRPGVSLRTVSVTCSPSAMEMTSDSIIYTNILVYAPVPSARGVTRQEKTSVPVECVYRRRFSVDSVSLVPAWLPHLSVHSAEHALHFTLHLMTTDWLAVREGVYFLGDVINMEASVFAPRLELQVFVQDCVATATSEENLGPRYQFIQNGCFTDGQQTSSTSRFLPRMQSDKLRLQLHSFIFRQVHSAQIFISCSLKADFQSSSSSRACSYIQGSWGSADRDDSVCESCQTSDQFEQNVTESRNRMQAGSLQMQPGEPELRTSESEWADPGHTDAHALQQTVQVGPLTISPWSSEVSPPAVLEGVHISYVPSIKTKRLTALMLQGNTLRPGASDSSVSEETVGLERGIPTEPDLGVALATPTPEPRLTVTPPVFTSPETFSTRFETDFTSLSAAVTPETPGDVAPALVFVSDLDHNVVRKPTSHLI</sequence>
<evidence type="ECO:0000313" key="6">
    <source>
        <dbReference type="Proteomes" id="UP000727407"/>
    </source>
</evidence>